<dbReference type="Proteomes" id="UP000032304">
    <property type="component" value="Chromosome 7"/>
</dbReference>
<evidence type="ECO:0000313" key="2">
    <source>
        <dbReference type="EMBL" id="KJB43011.1"/>
    </source>
</evidence>
<dbReference type="GO" id="GO:0043161">
    <property type="term" value="P:proteasome-mediated ubiquitin-dependent protein catabolic process"/>
    <property type="evidence" value="ECO:0007669"/>
    <property type="project" value="TreeGrafter"/>
</dbReference>
<dbReference type="KEGG" id="gra:105801008"/>
<dbReference type="InterPro" id="IPR000626">
    <property type="entry name" value="Ubiquitin-like_dom"/>
</dbReference>
<dbReference type="PANTHER" id="PTHR10621">
    <property type="entry name" value="UV EXCISION REPAIR PROTEIN RAD23"/>
    <property type="match status" value="1"/>
</dbReference>
<keyword evidence="3" id="KW-1185">Reference proteome</keyword>
<dbReference type="OrthoDB" id="1916003at2759"/>
<dbReference type="Gene3D" id="3.10.20.90">
    <property type="entry name" value="Phosphatidylinositol 3-kinase Catalytic Subunit, Chain A, domain 1"/>
    <property type="match status" value="1"/>
</dbReference>
<proteinExistence type="predicted"/>
<accession>A0A0D2SM94</accession>
<dbReference type="AlphaFoldDB" id="A0A0D2SM94"/>
<feature type="domain" description="Ubiquitin-like" evidence="1">
    <location>
        <begin position="1"/>
        <end position="76"/>
    </location>
</feature>
<reference evidence="2 3" key="1">
    <citation type="journal article" date="2012" name="Nature">
        <title>Repeated polyploidization of Gossypium genomes and the evolution of spinnable cotton fibres.</title>
        <authorList>
            <person name="Paterson A.H."/>
            <person name="Wendel J.F."/>
            <person name="Gundlach H."/>
            <person name="Guo H."/>
            <person name="Jenkins J."/>
            <person name="Jin D."/>
            <person name="Llewellyn D."/>
            <person name="Showmaker K.C."/>
            <person name="Shu S."/>
            <person name="Udall J."/>
            <person name="Yoo M.J."/>
            <person name="Byers R."/>
            <person name="Chen W."/>
            <person name="Doron-Faigenboim A."/>
            <person name="Duke M.V."/>
            <person name="Gong L."/>
            <person name="Grimwood J."/>
            <person name="Grover C."/>
            <person name="Grupp K."/>
            <person name="Hu G."/>
            <person name="Lee T.H."/>
            <person name="Li J."/>
            <person name="Lin L."/>
            <person name="Liu T."/>
            <person name="Marler B.S."/>
            <person name="Page J.T."/>
            <person name="Roberts A.W."/>
            <person name="Romanel E."/>
            <person name="Sanders W.S."/>
            <person name="Szadkowski E."/>
            <person name="Tan X."/>
            <person name="Tang H."/>
            <person name="Xu C."/>
            <person name="Wang J."/>
            <person name="Wang Z."/>
            <person name="Zhang D."/>
            <person name="Zhang L."/>
            <person name="Ashrafi H."/>
            <person name="Bedon F."/>
            <person name="Bowers J.E."/>
            <person name="Brubaker C.L."/>
            <person name="Chee P.W."/>
            <person name="Das S."/>
            <person name="Gingle A.R."/>
            <person name="Haigler C.H."/>
            <person name="Harker D."/>
            <person name="Hoffmann L.V."/>
            <person name="Hovav R."/>
            <person name="Jones D.C."/>
            <person name="Lemke C."/>
            <person name="Mansoor S."/>
            <person name="ur Rahman M."/>
            <person name="Rainville L.N."/>
            <person name="Rambani A."/>
            <person name="Reddy U.K."/>
            <person name="Rong J.K."/>
            <person name="Saranga Y."/>
            <person name="Scheffler B.E."/>
            <person name="Scheffler J.A."/>
            <person name="Stelly D.M."/>
            <person name="Triplett B.A."/>
            <person name="Van Deynze A."/>
            <person name="Vaslin M.F."/>
            <person name="Waghmare V.N."/>
            <person name="Walford S.A."/>
            <person name="Wright R.J."/>
            <person name="Zaki E.A."/>
            <person name="Zhang T."/>
            <person name="Dennis E.S."/>
            <person name="Mayer K.F."/>
            <person name="Peterson D.G."/>
            <person name="Rokhsar D.S."/>
            <person name="Wang X."/>
            <person name="Schmutz J."/>
        </authorList>
    </citation>
    <scope>NUCLEOTIDE SEQUENCE [LARGE SCALE GENOMIC DNA]</scope>
</reference>
<dbReference type="eggNOG" id="ENOG502S6ZX">
    <property type="taxonomic scope" value="Eukaryota"/>
</dbReference>
<gene>
    <name evidence="2" type="ORF">B456_007G179600</name>
</gene>
<evidence type="ECO:0000259" key="1">
    <source>
        <dbReference type="PROSITE" id="PS50053"/>
    </source>
</evidence>
<protein>
    <recommendedName>
        <fullName evidence="1">Ubiquitin-like domain-containing protein</fullName>
    </recommendedName>
</protein>
<dbReference type="Gramene" id="KJB43011">
    <property type="protein sequence ID" value="KJB43011"/>
    <property type="gene ID" value="B456_007G179600"/>
</dbReference>
<dbReference type="GO" id="GO:0031593">
    <property type="term" value="F:polyubiquitin modification-dependent protein binding"/>
    <property type="evidence" value="ECO:0007669"/>
    <property type="project" value="TreeGrafter"/>
</dbReference>
<organism evidence="2 3">
    <name type="scientific">Gossypium raimondii</name>
    <name type="common">Peruvian cotton</name>
    <name type="synonym">Gossypium klotzschianum subsp. raimondii</name>
    <dbReference type="NCBI Taxonomy" id="29730"/>
    <lineage>
        <taxon>Eukaryota</taxon>
        <taxon>Viridiplantae</taxon>
        <taxon>Streptophyta</taxon>
        <taxon>Embryophyta</taxon>
        <taxon>Tracheophyta</taxon>
        <taxon>Spermatophyta</taxon>
        <taxon>Magnoliopsida</taxon>
        <taxon>eudicotyledons</taxon>
        <taxon>Gunneridae</taxon>
        <taxon>Pentapetalae</taxon>
        <taxon>rosids</taxon>
        <taxon>malvids</taxon>
        <taxon>Malvales</taxon>
        <taxon>Malvaceae</taxon>
        <taxon>Malvoideae</taxon>
        <taxon>Gossypium</taxon>
    </lineage>
</organism>
<dbReference type="GO" id="GO:0005654">
    <property type="term" value="C:nucleoplasm"/>
    <property type="evidence" value="ECO:0007669"/>
    <property type="project" value="TreeGrafter"/>
</dbReference>
<sequence length="99" mass="11250">MKLVVEILTGNLFYVQVEDDATIDDLKKEIEGQENLARERMILIVDSKDENQLISKEDDGASLADFGVQDGSHIYLFFNPLNIESPYYHLFTLPESLLG</sequence>
<dbReference type="GO" id="GO:0005829">
    <property type="term" value="C:cytosol"/>
    <property type="evidence" value="ECO:0007669"/>
    <property type="project" value="TreeGrafter"/>
</dbReference>
<dbReference type="PROSITE" id="PS50053">
    <property type="entry name" value="UBIQUITIN_2"/>
    <property type="match status" value="1"/>
</dbReference>
<name>A0A0D2SM94_GOSRA</name>
<evidence type="ECO:0000313" key="3">
    <source>
        <dbReference type="Proteomes" id="UP000032304"/>
    </source>
</evidence>
<dbReference type="GO" id="GO:0043130">
    <property type="term" value="F:ubiquitin binding"/>
    <property type="evidence" value="ECO:0007669"/>
    <property type="project" value="TreeGrafter"/>
</dbReference>
<dbReference type="InterPro" id="IPR029071">
    <property type="entry name" value="Ubiquitin-like_domsf"/>
</dbReference>
<dbReference type="OMA" id="DESHIYI"/>
<dbReference type="EMBL" id="CM001746">
    <property type="protein sequence ID" value="KJB43011.1"/>
    <property type="molecule type" value="Genomic_DNA"/>
</dbReference>
<dbReference type="GO" id="GO:0070628">
    <property type="term" value="F:proteasome binding"/>
    <property type="evidence" value="ECO:0007669"/>
    <property type="project" value="TreeGrafter"/>
</dbReference>
<dbReference type="CDD" id="cd17039">
    <property type="entry name" value="Ubl_ubiquitin_like"/>
    <property type="match status" value="1"/>
</dbReference>
<dbReference type="SUPFAM" id="SSF54236">
    <property type="entry name" value="Ubiquitin-like"/>
    <property type="match status" value="1"/>
</dbReference>
<dbReference type="PANTHER" id="PTHR10621:SF61">
    <property type="entry name" value="UBIQUITIN FAMILY PROTEIN"/>
    <property type="match status" value="1"/>
</dbReference>
<dbReference type="SMR" id="A0A0D2SM94"/>
<dbReference type="Pfam" id="PF00240">
    <property type="entry name" value="ubiquitin"/>
    <property type="match status" value="1"/>
</dbReference>